<feature type="transmembrane region" description="Helical" evidence="1">
    <location>
        <begin position="12"/>
        <end position="36"/>
    </location>
</feature>
<keyword evidence="1" id="KW-1133">Transmembrane helix</keyword>
<dbReference type="Proteomes" id="UP000199513">
    <property type="component" value="Unassembled WGS sequence"/>
</dbReference>
<proteinExistence type="predicted"/>
<feature type="transmembrane region" description="Helical" evidence="1">
    <location>
        <begin position="186"/>
        <end position="206"/>
    </location>
</feature>
<sequence length="252" mass="28081">MFQQIGQKKRFIHDLGLAALLAMVAGSVNVASFFAFEVLTTNVTGHVASLASEIVAKRWQWAMVKVLWMVMFFLGAFFSGLMIEIVGRRYPRFSHTVPLAVELGLLIFVTYHGTHYYDYSQELIQLLAGSLLFAMGLQNAMVTMVSGSVVRTTHLTGLFTDIGIEGAKLMVGFKDPKEKQKMRDKFTLHIIIVASFLLGGTIGGFLYANYLFISFLFPIFLIVLAASYDIAYSKLHSAKQKNKTKTLEKLSA</sequence>
<dbReference type="EMBL" id="FONY01000038">
    <property type="protein sequence ID" value="SFF46871.1"/>
    <property type="molecule type" value="Genomic_DNA"/>
</dbReference>
<dbReference type="STRING" id="1003.SAMN04488541_103819"/>
<keyword evidence="3" id="KW-1185">Reference proteome</keyword>
<feature type="transmembrane region" description="Helical" evidence="1">
    <location>
        <begin position="212"/>
        <end position="231"/>
    </location>
</feature>
<accession>A0A1I2J2B1</accession>
<keyword evidence="1" id="KW-0812">Transmembrane</keyword>
<dbReference type="Pfam" id="PF06912">
    <property type="entry name" value="DUF1275"/>
    <property type="match status" value="1"/>
</dbReference>
<organism evidence="2 3">
    <name type="scientific">Thermoflexibacter ruber</name>
    <dbReference type="NCBI Taxonomy" id="1003"/>
    <lineage>
        <taxon>Bacteria</taxon>
        <taxon>Pseudomonadati</taxon>
        <taxon>Bacteroidota</taxon>
        <taxon>Cytophagia</taxon>
        <taxon>Cytophagales</taxon>
        <taxon>Thermoflexibacteraceae</taxon>
        <taxon>Thermoflexibacter</taxon>
    </lineage>
</organism>
<reference evidence="2 3" key="1">
    <citation type="submission" date="2016-10" db="EMBL/GenBank/DDBJ databases">
        <authorList>
            <person name="de Groot N.N."/>
        </authorList>
    </citation>
    <scope>NUCLEOTIDE SEQUENCE [LARGE SCALE GENOMIC DNA]</scope>
    <source>
        <strain>GEY</strain>
        <strain evidence="3">DSM 9560</strain>
    </source>
</reference>
<feature type="transmembrane region" description="Helical" evidence="1">
    <location>
        <begin position="66"/>
        <end position="87"/>
    </location>
</feature>
<feature type="transmembrane region" description="Helical" evidence="1">
    <location>
        <begin position="123"/>
        <end position="142"/>
    </location>
</feature>
<keyword evidence="1" id="KW-0472">Membrane</keyword>
<dbReference type="PANTHER" id="PTHR37314:SF4">
    <property type="entry name" value="UPF0700 TRANSMEMBRANE PROTEIN YOAK"/>
    <property type="match status" value="1"/>
</dbReference>
<gene>
    <name evidence="2" type="ORF">SAMN04488541_103819</name>
</gene>
<protein>
    <submittedName>
        <fullName evidence="2">Uncharacterized membrane protein YoaK, UPF0700 family</fullName>
    </submittedName>
</protein>
<dbReference type="InterPro" id="IPR010699">
    <property type="entry name" value="DUF1275"/>
</dbReference>
<dbReference type="PANTHER" id="PTHR37314">
    <property type="entry name" value="SLR0142 PROTEIN"/>
    <property type="match status" value="1"/>
</dbReference>
<evidence type="ECO:0000256" key="1">
    <source>
        <dbReference type="SAM" id="Phobius"/>
    </source>
</evidence>
<dbReference type="OrthoDB" id="270162at2"/>
<dbReference type="AlphaFoldDB" id="A0A1I2J2B1"/>
<evidence type="ECO:0000313" key="2">
    <source>
        <dbReference type="EMBL" id="SFF46871.1"/>
    </source>
</evidence>
<feature type="transmembrane region" description="Helical" evidence="1">
    <location>
        <begin position="99"/>
        <end position="117"/>
    </location>
</feature>
<evidence type="ECO:0000313" key="3">
    <source>
        <dbReference type="Proteomes" id="UP000199513"/>
    </source>
</evidence>
<dbReference type="RefSeq" id="WP_091548820.1">
    <property type="nucleotide sequence ID" value="NZ_FONY01000038.1"/>
</dbReference>
<name>A0A1I2J2B1_9BACT</name>